<sequence>MKSDSDRTRRRLLRTAGLTAATGVLAGCLEESTTDDPGGSTDDGDGDEPDTGDETDGDDGSGADGSDGDEASDGDGTTDAADADSETDPEDGETEPTETDREYEIEPGTEILFGGETTEWVGLEPSAIEGVANPTLVLEAGEEYTIGWTEGDGAQHNVEIWDENEDVVDGLETELAAEPDEGQRLTVTASEEMAAYVCHPHTITMQGTIRVRSGEYRSS</sequence>
<organism evidence="7 8">
    <name type="scientific">Natrinema saccharevitans</name>
    <dbReference type="NCBI Taxonomy" id="301967"/>
    <lineage>
        <taxon>Archaea</taxon>
        <taxon>Methanobacteriati</taxon>
        <taxon>Methanobacteriota</taxon>
        <taxon>Stenosarchaea group</taxon>
        <taxon>Halobacteria</taxon>
        <taxon>Halobacteriales</taxon>
        <taxon>Natrialbaceae</taxon>
        <taxon>Natrinema</taxon>
    </lineage>
</organism>
<dbReference type="PROSITE" id="PS51257">
    <property type="entry name" value="PROKAR_LIPOPROTEIN"/>
    <property type="match status" value="1"/>
</dbReference>
<comment type="caution">
    <text evidence="7">The sequence shown here is derived from an EMBL/GenBank/DDBJ whole genome shotgun (WGS) entry which is preliminary data.</text>
</comment>
<feature type="region of interest" description="Disordered" evidence="5">
    <location>
        <begin position="1"/>
        <end position="106"/>
    </location>
</feature>
<evidence type="ECO:0000259" key="6">
    <source>
        <dbReference type="Pfam" id="PF00127"/>
    </source>
</evidence>
<dbReference type="STRING" id="301967.A6E15_16510"/>
<dbReference type="PROSITE" id="PS00196">
    <property type="entry name" value="COPPER_BLUE"/>
    <property type="match status" value="1"/>
</dbReference>
<dbReference type="Proteomes" id="UP000189370">
    <property type="component" value="Unassembled WGS sequence"/>
</dbReference>
<dbReference type="RefSeq" id="WP_076147910.1">
    <property type="nucleotide sequence ID" value="NZ_LWLN01000001.1"/>
</dbReference>
<evidence type="ECO:0000256" key="1">
    <source>
        <dbReference type="ARBA" id="ARBA00022448"/>
    </source>
</evidence>
<keyword evidence="8" id="KW-1185">Reference proteome</keyword>
<feature type="compositionally biased region" description="Acidic residues" evidence="5">
    <location>
        <begin position="42"/>
        <end position="73"/>
    </location>
</feature>
<evidence type="ECO:0000313" key="8">
    <source>
        <dbReference type="Proteomes" id="UP000189370"/>
    </source>
</evidence>
<keyword evidence="4" id="KW-0186">Copper</keyword>
<dbReference type="GO" id="GO:0005507">
    <property type="term" value="F:copper ion binding"/>
    <property type="evidence" value="ECO:0007669"/>
    <property type="project" value="InterPro"/>
</dbReference>
<reference evidence="8" key="1">
    <citation type="submission" date="2016-04" db="EMBL/GenBank/DDBJ databases">
        <authorList>
            <person name="Chen S.-C."/>
            <person name="Lai M.-C."/>
        </authorList>
    </citation>
    <scope>NUCLEOTIDE SEQUENCE [LARGE SCALE GENOMIC DNA]</scope>
    <source>
        <strain evidence="8">AB14</strain>
    </source>
</reference>
<dbReference type="InterPro" id="IPR006311">
    <property type="entry name" value="TAT_signal"/>
</dbReference>
<gene>
    <name evidence="7" type="ORF">A6E15_16510</name>
</gene>
<dbReference type="InterPro" id="IPR000923">
    <property type="entry name" value="BlueCu_1"/>
</dbReference>
<evidence type="ECO:0000256" key="4">
    <source>
        <dbReference type="ARBA" id="ARBA00023008"/>
    </source>
</evidence>
<dbReference type="InterPro" id="IPR008972">
    <property type="entry name" value="Cupredoxin"/>
</dbReference>
<dbReference type="InterPro" id="IPR028871">
    <property type="entry name" value="BlueCu_1_BS"/>
</dbReference>
<dbReference type="AlphaFoldDB" id="A0A1S8B0D1"/>
<protein>
    <recommendedName>
        <fullName evidence="6">Blue (type 1) copper domain-containing protein</fullName>
    </recommendedName>
</protein>
<dbReference type="Gene3D" id="2.60.40.420">
    <property type="entry name" value="Cupredoxins - blue copper proteins"/>
    <property type="match status" value="1"/>
</dbReference>
<dbReference type="SUPFAM" id="SSF49503">
    <property type="entry name" value="Cupredoxins"/>
    <property type="match status" value="1"/>
</dbReference>
<evidence type="ECO:0000313" key="7">
    <source>
        <dbReference type="EMBL" id="OLZ42465.1"/>
    </source>
</evidence>
<evidence type="ECO:0000256" key="3">
    <source>
        <dbReference type="ARBA" id="ARBA00022982"/>
    </source>
</evidence>
<dbReference type="EMBL" id="LWLN01000001">
    <property type="protein sequence ID" value="OLZ42465.1"/>
    <property type="molecule type" value="Genomic_DNA"/>
</dbReference>
<keyword evidence="2" id="KW-0479">Metal-binding</keyword>
<proteinExistence type="predicted"/>
<dbReference type="PROSITE" id="PS51318">
    <property type="entry name" value="TAT"/>
    <property type="match status" value="1"/>
</dbReference>
<dbReference type="OrthoDB" id="6744at2157"/>
<evidence type="ECO:0000256" key="2">
    <source>
        <dbReference type="ARBA" id="ARBA00022723"/>
    </source>
</evidence>
<keyword evidence="3" id="KW-0249">Electron transport</keyword>
<dbReference type="GO" id="GO:0009055">
    <property type="term" value="F:electron transfer activity"/>
    <property type="evidence" value="ECO:0007669"/>
    <property type="project" value="InterPro"/>
</dbReference>
<dbReference type="Pfam" id="PF00127">
    <property type="entry name" value="Copper-bind"/>
    <property type="match status" value="1"/>
</dbReference>
<name>A0A1S8B0D1_9EURY</name>
<keyword evidence="1" id="KW-0813">Transport</keyword>
<evidence type="ECO:0000256" key="5">
    <source>
        <dbReference type="SAM" id="MobiDB-lite"/>
    </source>
</evidence>
<feature type="domain" description="Blue (type 1) copper" evidence="6">
    <location>
        <begin position="138"/>
        <end position="211"/>
    </location>
</feature>
<feature type="compositionally biased region" description="Low complexity" evidence="5">
    <location>
        <begin position="14"/>
        <end position="27"/>
    </location>
</feature>
<accession>A0A1S8B0D1</accession>
<feature type="compositionally biased region" description="Acidic residues" evidence="5">
    <location>
        <begin position="81"/>
        <end position="97"/>
    </location>
</feature>